<gene>
    <name evidence="2" type="ORF">GCM10007391_21780</name>
</gene>
<keyword evidence="3" id="KW-1185">Reference proteome</keyword>
<protein>
    <recommendedName>
        <fullName evidence="4">Riboflavin biosynthesis protein RibA</fullName>
    </recommendedName>
</protein>
<dbReference type="AlphaFoldDB" id="A0A918MZK0"/>
<evidence type="ECO:0000313" key="3">
    <source>
        <dbReference type="Proteomes" id="UP000631300"/>
    </source>
</evidence>
<accession>A0A918MZK0</accession>
<keyword evidence="1" id="KW-0812">Transmembrane</keyword>
<name>A0A918MZK0_9ALTE</name>
<evidence type="ECO:0000313" key="2">
    <source>
        <dbReference type="EMBL" id="GGW87701.1"/>
    </source>
</evidence>
<reference evidence="2" key="1">
    <citation type="journal article" date="2014" name="Int. J. Syst. Evol. Microbiol.">
        <title>Complete genome sequence of Corynebacterium casei LMG S-19264T (=DSM 44701T), isolated from a smear-ripened cheese.</title>
        <authorList>
            <consortium name="US DOE Joint Genome Institute (JGI-PGF)"/>
            <person name="Walter F."/>
            <person name="Albersmeier A."/>
            <person name="Kalinowski J."/>
            <person name="Ruckert C."/>
        </authorList>
    </citation>
    <scope>NUCLEOTIDE SEQUENCE</scope>
    <source>
        <strain evidence="2">KCTC 22164</strain>
    </source>
</reference>
<proteinExistence type="predicted"/>
<comment type="caution">
    <text evidence="2">The sequence shown here is derived from an EMBL/GenBank/DDBJ whole genome shotgun (WGS) entry which is preliminary data.</text>
</comment>
<evidence type="ECO:0008006" key="4">
    <source>
        <dbReference type="Google" id="ProtNLM"/>
    </source>
</evidence>
<reference evidence="2" key="2">
    <citation type="submission" date="2020-09" db="EMBL/GenBank/DDBJ databases">
        <authorList>
            <person name="Sun Q."/>
            <person name="Kim S."/>
        </authorList>
    </citation>
    <scope>NUCLEOTIDE SEQUENCE</scope>
    <source>
        <strain evidence="2">KCTC 22164</strain>
    </source>
</reference>
<keyword evidence="1" id="KW-0472">Membrane</keyword>
<feature type="transmembrane region" description="Helical" evidence="1">
    <location>
        <begin position="78"/>
        <end position="102"/>
    </location>
</feature>
<feature type="transmembrane region" description="Helical" evidence="1">
    <location>
        <begin position="108"/>
        <end position="129"/>
    </location>
</feature>
<evidence type="ECO:0000256" key="1">
    <source>
        <dbReference type="SAM" id="Phobius"/>
    </source>
</evidence>
<dbReference type="RefSeq" id="WP_229805100.1">
    <property type="nucleotide sequence ID" value="NZ_BMXP01000005.1"/>
</dbReference>
<keyword evidence="1" id="KW-1133">Transmembrane helix</keyword>
<dbReference type="EMBL" id="BMXP01000005">
    <property type="protein sequence ID" value="GGW87701.1"/>
    <property type="molecule type" value="Genomic_DNA"/>
</dbReference>
<dbReference type="Proteomes" id="UP000631300">
    <property type="component" value="Unassembled WGS sequence"/>
</dbReference>
<organism evidence="2 3">
    <name type="scientific">Alteromonas halophila</name>
    <dbReference type="NCBI Taxonomy" id="516698"/>
    <lineage>
        <taxon>Bacteria</taxon>
        <taxon>Pseudomonadati</taxon>
        <taxon>Pseudomonadota</taxon>
        <taxon>Gammaproteobacteria</taxon>
        <taxon>Alteromonadales</taxon>
        <taxon>Alteromonadaceae</taxon>
        <taxon>Alteromonas/Salinimonas group</taxon>
        <taxon>Alteromonas</taxon>
    </lineage>
</organism>
<sequence>MSTSPDKLTGHIFSAQHTQLAAVFDSHDEAEATARQLEADCSVSSEQIVIMDPGEAHLSDKLERDAGSIKKKMLNSHLLLGFIGLLAGLILAAILVTVGPALTQQNPVFTFIALISPGFFIGLFAAGLFSLRPDRSALIDTVRHAVKEKRSALIVNLKRSQSVDSVERLLARRGLKVTRSLR</sequence>